<dbReference type="EMBL" id="BGPR01002204">
    <property type="protein sequence ID" value="GBM69614.1"/>
    <property type="molecule type" value="Genomic_DNA"/>
</dbReference>
<accession>A0A4Y2HVT7</accession>
<organism evidence="1 2">
    <name type="scientific">Araneus ventricosus</name>
    <name type="common">Orbweaver spider</name>
    <name type="synonym">Epeira ventricosa</name>
    <dbReference type="NCBI Taxonomy" id="182803"/>
    <lineage>
        <taxon>Eukaryota</taxon>
        <taxon>Metazoa</taxon>
        <taxon>Ecdysozoa</taxon>
        <taxon>Arthropoda</taxon>
        <taxon>Chelicerata</taxon>
        <taxon>Arachnida</taxon>
        <taxon>Araneae</taxon>
        <taxon>Araneomorphae</taxon>
        <taxon>Entelegynae</taxon>
        <taxon>Araneoidea</taxon>
        <taxon>Araneidae</taxon>
        <taxon>Araneus</taxon>
    </lineage>
</organism>
<reference evidence="1 2" key="1">
    <citation type="journal article" date="2019" name="Sci. Rep.">
        <title>Orb-weaving spider Araneus ventricosus genome elucidates the spidroin gene catalogue.</title>
        <authorList>
            <person name="Kono N."/>
            <person name="Nakamura H."/>
            <person name="Ohtoshi R."/>
            <person name="Moran D.A.P."/>
            <person name="Shinohara A."/>
            <person name="Yoshida Y."/>
            <person name="Fujiwara M."/>
            <person name="Mori M."/>
            <person name="Tomita M."/>
            <person name="Arakawa K."/>
        </authorList>
    </citation>
    <scope>NUCLEOTIDE SEQUENCE [LARGE SCALE GENOMIC DNA]</scope>
</reference>
<evidence type="ECO:0000313" key="2">
    <source>
        <dbReference type="Proteomes" id="UP000499080"/>
    </source>
</evidence>
<dbReference type="Proteomes" id="UP000499080">
    <property type="component" value="Unassembled WGS sequence"/>
</dbReference>
<evidence type="ECO:0000313" key="1">
    <source>
        <dbReference type="EMBL" id="GBM69614.1"/>
    </source>
</evidence>
<name>A0A4Y2HVT7_ARAVE</name>
<gene>
    <name evidence="1" type="ORF">AVEN_248132_1</name>
</gene>
<comment type="caution">
    <text evidence="1">The sequence shown here is derived from an EMBL/GenBank/DDBJ whole genome shotgun (WGS) entry which is preliminary data.</text>
</comment>
<protein>
    <submittedName>
        <fullName evidence="1">Uncharacterized protein</fullName>
    </submittedName>
</protein>
<dbReference type="AlphaFoldDB" id="A0A4Y2HVT7"/>
<proteinExistence type="predicted"/>
<sequence>MNMQQVSEFSKSTVMLKPQTKSQVYLTVRFVSDLGVAVAFIKLQLVLTVGVDMHPKGFWVYFVISSIRRKPEFHIHNALSSSRTSERFRLEL</sequence>
<keyword evidence="2" id="KW-1185">Reference proteome</keyword>